<comment type="caution">
    <text evidence="3">The sequence shown here is derived from an EMBL/GenBank/DDBJ whole genome shotgun (WGS) entry which is preliminary data.</text>
</comment>
<proteinExistence type="predicted"/>
<evidence type="ECO:0000313" key="4">
    <source>
        <dbReference type="Proteomes" id="UP000226192"/>
    </source>
</evidence>
<feature type="chain" id="PRO_5012925680" evidence="2">
    <location>
        <begin position="26"/>
        <end position="264"/>
    </location>
</feature>
<name>A0A2C5XZ70_9HYPO</name>
<dbReference type="AlphaFoldDB" id="A0A2C5XZ70"/>
<accession>A0A2C5XZ70</accession>
<dbReference type="OrthoDB" id="4924881at2759"/>
<protein>
    <submittedName>
        <fullName evidence="3">Uncharacterized protein</fullName>
    </submittedName>
</protein>
<feature type="region of interest" description="Disordered" evidence="1">
    <location>
        <begin position="164"/>
        <end position="185"/>
    </location>
</feature>
<feature type="signal peptide" evidence="2">
    <location>
        <begin position="1"/>
        <end position="25"/>
    </location>
</feature>
<evidence type="ECO:0000256" key="1">
    <source>
        <dbReference type="SAM" id="MobiDB-lite"/>
    </source>
</evidence>
<gene>
    <name evidence="3" type="ORF">CDD81_2370</name>
</gene>
<organism evidence="3 4">
    <name type="scientific">Ophiocordyceps australis</name>
    <dbReference type="NCBI Taxonomy" id="1399860"/>
    <lineage>
        <taxon>Eukaryota</taxon>
        <taxon>Fungi</taxon>
        <taxon>Dikarya</taxon>
        <taxon>Ascomycota</taxon>
        <taxon>Pezizomycotina</taxon>
        <taxon>Sordariomycetes</taxon>
        <taxon>Hypocreomycetidae</taxon>
        <taxon>Hypocreales</taxon>
        <taxon>Ophiocordycipitaceae</taxon>
        <taxon>Ophiocordyceps</taxon>
    </lineage>
</organism>
<sequence>MFNSGIKKTVLSGLAFALLTSSVAAQAQWTGSVNLTEVENRLDPREECWIASLATDESRETLSLQPCTCTGGKVSPDCNWRSDGYLWNRLTESVCKCADEKDNHPKGSEELQAYTEKQAAGVIGCLCDPPAQGATLDAEGLKTAGPACWCPADFLAEKTGLSVTENKRKPAPPAQPSTPAPPASTESCPIDWVIFPNNVNCSCRNPDTQKTCAPDASGNSQVLLQWPACTCGEYAVGEESDIKNCICTNALENEFREKCVCSPK</sequence>
<reference evidence="3 4" key="1">
    <citation type="submission" date="2017-06" db="EMBL/GenBank/DDBJ databases">
        <title>Ant-infecting Ophiocordyceps genomes reveal a high diversity of potential behavioral manipulation genes and a possible major role for enterotoxins.</title>
        <authorList>
            <person name="De Bekker C."/>
            <person name="Evans H.C."/>
            <person name="Brachmann A."/>
            <person name="Hughes D.P."/>
        </authorList>
    </citation>
    <scope>NUCLEOTIDE SEQUENCE [LARGE SCALE GENOMIC DNA]</scope>
    <source>
        <strain evidence="3 4">Map64</strain>
    </source>
</reference>
<feature type="compositionally biased region" description="Pro residues" evidence="1">
    <location>
        <begin position="171"/>
        <end position="182"/>
    </location>
</feature>
<dbReference type="Proteomes" id="UP000226192">
    <property type="component" value="Unassembled WGS sequence"/>
</dbReference>
<keyword evidence="2" id="KW-0732">Signal</keyword>
<keyword evidence="4" id="KW-1185">Reference proteome</keyword>
<evidence type="ECO:0000256" key="2">
    <source>
        <dbReference type="SAM" id="SignalP"/>
    </source>
</evidence>
<dbReference type="EMBL" id="NJET01000173">
    <property type="protein sequence ID" value="PHH59911.1"/>
    <property type="molecule type" value="Genomic_DNA"/>
</dbReference>
<evidence type="ECO:0000313" key="3">
    <source>
        <dbReference type="EMBL" id="PHH59911.1"/>
    </source>
</evidence>